<dbReference type="SUPFAM" id="SSF81296">
    <property type="entry name" value="E set domains"/>
    <property type="match status" value="1"/>
</dbReference>
<dbReference type="VEuPathDB" id="FungiDB:PSHT_08585"/>
<reference evidence="4" key="3">
    <citation type="journal article" date="2018" name="Mol. Plant Microbe Interact.">
        <title>Genome sequence resources for the wheat stripe rust pathogen (Puccinia striiformis f. sp. tritici) and the barley stripe rust pathogen (Puccinia striiformis f. sp. hordei).</title>
        <authorList>
            <person name="Xia C."/>
            <person name="Wang M."/>
            <person name="Yin C."/>
            <person name="Cornejo O.E."/>
            <person name="Hulbert S.H."/>
            <person name="Chen X."/>
        </authorList>
    </citation>
    <scope>NUCLEOTIDE SEQUENCE [LARGE SCALE GENOMIC DNA]</scope>
    <source>
        <strain evidence="4">93TX-2</strain>
    </source>
</reference>
<organism evidence="3 4">
    <name type="scientific">Puccinia striiformis</name>
    <dbReference type="NCBI Taxonomy" id="27350"/>
    <lineage>
        <taxon>Eukaryota</taxon>
        <taxon>Fungi</taxon>
        <taxon>Dikarya</taxon>
        <taxon>Basidiomycota</taxon>
        <taxon>Pucciniomycotina</taxon>
        <taxon>Pucciniomycetes</taxon>
        <taxon>Pucciniales</taxon>
        <taxon>Pucciniaceae</taxon>
        <taxon>Puccinia</taxon>
    </lineage>
</organism>
<evidence type="ECO:0000313" key="3">
    <source>
        <dbReference type="EMBL" id="POW10863.1"/>
    </source>
</evidence>
<dbReference type="Gene3D" id="2.60.40.770">
    <property type="match status" value="1"/>
</dbReference>
<protein>
    <recommendedName>
        <fullName evidence="5">Phosphatidylglycerol/phosphatidylinositol transfer protein</fullName>
    </recommendedName>
</protein>
<dbReference type="FunFam" id="2.60.40.770:FF:000011">
    <property type="entry name" value="Protein CBR-HEH-1"/>
    <property type="match status" value="1"/>
</dbReference>
<proteinExistence type="predicted"/>
<reference evidence="4" key="2">
    <citation type="journal article" date="2018" name="BMC Genomics">
        <title>Genomic insights into host adaptation between the wheat stripe rust pathogen (Puccinia striiformis f. sp. tritici) and the barley stripe rust pathogen (Puccinia striiformis f. sp. hordei).</title>
        <authorList>
            <person name="Xia C."/>
            <person name="Wang M."/>
            <person name="Yin C."/>
            <person name="Cornejo O.E."/>
            <person name="Hulbert S.H."/>
            <person name="Chen X."/>
        </authorList>
    </citation>
    <scope>NUCLEOTIDE SEQUENCE [LARGE SCALE GENOMIC DNA]</scope>
    <source>
        <strain evidence="4">93TX-2</strain>
    </source>
</reference>
<dbReference type="OrthoDB" id="6576058at2759"/>
<dbReference type="InterPro" id="IPR014756">
    <property type="entry name" value="Ig_E-set"/>
</dbReference>
<evidence type="ECO:0000256" key="2">
    <source>
        <dbReference type="SAM" id="SignalP"/>
    </source>
</evidence>
<keyword evidence="1" id="KW-1133">Transmembrane helix</keyword>
<gene>
    <name evidence="3" type="ORF">PSHT_08585</name>
</gene>
<evidence type="ECO:0008006" key="5">
    <source>
        <dbReference type="Google" id="ProtNLM"/>
    </source>
</evidence>
<keyword evidence="2" id="KW-0732">Signal</keyword>
<dbReference type="EMBL" id="PKSM01000115">
    <property type="protein sequence ID" value="POW10863.1"/>
    <property type="molecule type" value="Genomic_DNA"/>
</dbReference>
<keyword evidence="4" id="KW-1185">Reference proteome</keyword>
<name>A0A2S4VMZ9_9BASI</name>
<sequence length="257" mass="28376">MQSTTAMFAFLAVMATALLIVDSSPVMPPFVAHSYARLSGRDEPQASSEDNQVAFTTCKADNYEIHGTVSAMTITPCQRSGPNDACTFVRGRNYTIELEFMSYLDSDNPRSSIVAGDPKEGPYAYSGQSFAACKYTNCPIQANVASTYVYHFQTLASNFNYLTFNVTNDFFGPKSVLRRNQRQLSITSMSGTPQKAGCLASKELIISPSHPTPPSLNRPKKGHFFYSLSCLFLFHLPALLIVYEEKYHDGTRLVPSP</sequence>
<dbReference type="AlphaFoldDB" id="A0A2S4VMZ9"/>
<dbReference type="Proteomes" id="UP000238274">
    <property type="component" value="Unassembled WGS sequence"/>
</dbReference>
<feature type="transmembrane region" description="Helical" evidence="1">
    <location>
        <begin position="224"/>
        <end position="243"/>
    </location>
</feature>
<reference evidence="3 4" key="1">
    <citation type="submission" date="2017-12" db="EMBL/GenBank/DDBJ databases">
        <title>Gene loss provides genomic basis for host adaptation in cereal stripe rust fungi.</title>
        <authorList>
            <person name="Xia C."/>
        </authorList>
    </citation>
    <scope>NUCLEOTIDE SEQUENCE [LARGE SCALE GENOMIC DNA]</scope>
    <source>
        <strain evidence="3 4">93TX-2</strain>
    </source>
</reference>
<keyword evidence="1" id="KW-0812">Transmembrane</keyword>
<keyword evidence="1" id="KW-0472">Membrane</keyword>
<evidence type="ECO:0000256" key="1">
    <source>
        <dbReference type="SAM" id="Phobius"/>
    </source>
</evidence>
<evidence type="ECO:0000313" key="4">
    <source>
        <dbReference type="Proteomes" id="UP000238274"/>
    </source>
</evidence>
<dbReference type="VEuPathDB" id="FungiDB:PSTT_10628"/>
<feature type="signal peptide" evidence="2">
    <location>
        <begin position="1"/>
        <end position="23"/>
    </location>
</feature>
<feature type="chain" id="PRO_5015634592" description="Phosphatidylglycerol/phosphatidylinositol transfer protein" evidence="2">
    <location>
        <begin position="24"/>
        <end position="257"/>
    </location>
</feature>
<comment type="caution">
    <text evidence="3">The sequence shown here is derived from an EMBL/GenBank/DDBJ whole genome shotgun (WGS) entry which is preliminary data.</text>
</comment>
<accession>A0A2S4VMZ9</accession>